<gene>
    <name evidence="7" type="ORF">INF30_10800</name>
</gene>
<keyword evidence="4 6" id="KW-1133">Transmembrane helix</keyword>
<feature type="transmembrane region" description="Helical" evidence="6">
    <location>
        <begin position="240"/>
        <end position="257"/>
    </location>
</feature>
<keyword evidence="3 6" id="KW-0812">Transmembrane</keyword>
<dbReference type="PANTHER" id="PTHR43701">
    <property type="entry name" value="MEMBRANE TRANSPORTER PROTEIN MJ0441-RELATED"/>
    <property type="match status" value="1"/>
</dbReference>
<evidence type="ECO:0000256" key="2">
    <source>
        <dbReference type="ARBA" id="ARBA00009142"/>
    </source>
</evidence>
<evidence type="ECO:0000313" key="7">
    <source>
        <dbReference type="EMBL" id="MBE5063746.1"/>
    </source>
</evidence>
<feature type="transmembrane region" description="Helical" evidence="6">
    <location>
        <begin position="138"/>
        <end position="171"/>
    </location>
</feature>
<dbReference type="Pfam" id="PF01925">
    <property type="entry name" value="TauE"/>
    <property type="match status" value="1"/>
</dbReference>
<keyword evidence="8" id="KW-1185">Reference proteome</keyword>
<name>A0ABR9RL97_9FIRM</name>
<organism evidence="7 8">
    <name type="scientific">Claveliimonas monacensis</name>
    <dbReference type="NCBI Taxonomy" id="2779351"/>
    <lineage>
        <taxon>Bacteria</taxon>
        <taxon>Bacillati</taxon>
        <taxon>Bacillota</taxon>
        <taxon>Clostridia</taxon>
        <taxon>Lachnospirales</taxon>
        <taxon>Lachnospiraceae</taxon>
        <taxon>Claveliimonas</taxon>
    </lineage>
</organism>
<dbReference type="RefSeq" id="WP_033125839.1">
    <property type="nucleotide sequence ID" value="NZ_JADCKL010000009.1"/>
</dbReference>
<proteinExistence type="inferred from homology"/>
<accession>A0ABR9RL97</accession>
<evidence type="ECO:0000256" key="3">
    <source>
        <dbReference type="ARBA" id="ARBA00022692"/>
    </source>
</evidence>
<comment type="similarity">
    <text evidence="2 6">Belongs to the 4-toluene sulfonate uptake permease (TSUP) (TC 2.A.102) family.</text>
</comment>
<evidence type="ECO:0000256" key="6">
    <source>
        <dbReference type="RuleBase" id="RU363041"/>
    </source>
</evidence>
<evidence type="ECO:0000313" key="8">
    <source>
        <dbReference type="Proteomes" id="UP000758652"/>
    </source>
</evidence>
<reference evidence="7 8" key="1">
    <citation type="submission" date="2020-10" db="EMBL/GenBank/DDBJ databases">
        <title>ChiBAC.</title>
        <authorList>
            <person name="Zenner C."/>
            <person name="Hitch T.C.A."/>
            <person name="Clavel T."/>
        </authorList>
    </citation>
    <scope>NUCLEOTIDE SEQUENCE [LARGE SCALE GENOMIC DNA]</scope>
    <source>
        <strain evidence="7 8">DSM 108991</strain>
    </source>
</reference>
<feature type="transmembrane region" description="Helical" evidence="6">
    <location>
        <begin position="71"/>
        <end position="92"/>
    </location>
</feature>
<feature type="transmembrane region" description="Helical" evidence="6">
    <location>
        <begin position="35"/>
        <end position="59"/>
    </location>
</feature>
<protein>
    <recommendedName>
        <fullName evidence="6">Probable membrane transporter protein</fullName>
    </recommendedName>
</protein>
<evidence type="ECO:0000256" key="1">
    <source>
        <dbReference type="ARBA" id="ARBA00004141"/>
    </source>
</evidence>
<keyword evidence="6" id="KW-1003">Cell membrane</keyword>
<feature type="transmembrane region" description="Helical" evidence="6">
    <location>
        <begin position="104"/>
        <end position="126"/>
    </location>
</feature>
<dbReference type="InterPro" id="IPR051598">
    <property type="entry name" value="TSUP/Inactive_protease-like"/>
</dbReference>
<comment type="subcellular location">
    <subcellularLocation>
        <location evidence="6">Cell membrane</location>
        <topology evidence="6">Multi-pass membrane protein</topology>
    </subcellularLocation>
    <subcellularLocation>
        <location evidence="1">Membrane</location>
        <topology evidence="1">Multi-pass membrane protein</topology>
    </subcellularLocation>
</comment>
<comment type="caution">
    <text evidence="7">The sequence shown here is derived from an EMBL/GenBank/DDBJ whole genome shotgun (WGS) entry which is preliminary data.</text>
</comment>
<dbReference type="InterPro" id="IPR002781">
    <property type="entry name" value="TM_pro_TauE-like"/>
</dbReference>
<feature type="transmembrane region" description="Helical" evidence="6">
    <location>
        <begin position="208"/>
        <end position="228"/>
    </location>
</feature>
<dbReference type="EMBL" id="JADCKL010000009">
    <property type="protein sequence ID" value="MBE5063746.1"/>
    <property type="molecule type" value="Genomic_DNA"/>
</dbReference>
<sequence length="264" mass="27611">MVFIFFAVSILSCTAGSICGIGGGVIIKPVLDATGIMGVSSISFLSGCTVLAMSLVSVWKNLRAGTAKMDVGISTALAVGAAAGGVAGKAMFQSLKNAVGDENLVGMTQALVLIVITLGTLVYTICKEKIRTKHCRQIWLCVLIGLVLGIMSSFLGIGGGPINLVVLGYFFSMSTKEAALSSLYIILFSQITSFVQTCVTGTIPDVELVYLVFMIIGGVLGGTIGSRINKKISEKGVDRLFIFLMAVIVVINIYNAIKFGVAAF</sequence>
<evidence type="ECO:0000256" key="5">
    <source>
        <dbReference type="ARBA" id="ARBA00023136"/>
    </source>
</evidence>
<dbReference type="PANTHER" id="PTHR43701:SF2">
    <property type="entry name" value="MEMBRANE TRANSPORTER PROTEIN YJNA-RELATED"/>
    <property type="match status" value="1"/>
</dbReference>
<dbReference type="Proteomes" id="UP000758652">
    <property type="component" value="Unassembled WGS sequence"/>
</dbReference>
<evidence type="ECO:0000256" key="4">
    <source>
        <dbReference type="ARBA" id="ARBA00022989"/>
    </source>
</evidence>
<keyword evidence="5 6" id="KW-0472">Membrane</keyword>